<comment type="caution">
    <text evidence="2">The sequence shown here is derived from an EMBL/GenBank/DDBJ whole genome shotgun (WGS) entry which is preliminary data.</text>
</comment>
<evidence type="ECO:0000313" key="2">
    <source>
        <dbReference type="EMBL" id="MBB3126167.1"/>
    </source>
</evidence>
<sequence length="760" mass="83972">MTRARKRDFNFKLTKLLPGTVCILVAAAAGIYIWTHSVSGTSNVTEQAQAAEAAIPADLKPAVSTSGDLPNDADFEQVAETGKLVLYADKHTGHFKVRDKRDGHELRSYPNPEDWPYETISGNWRSNLLSPIMMETIDTAKQTEVLVSSLLSQKGGIMSWKPVEHGFAVTFALPSLQLIIPVEVTIKDDYVETKVIDSGIAEGKNQLLSLKAYPFLGAAQPRGQEGYILLPDGSGAIYNLKENITNDRSVYREPIYGPDSAYAPIFTNRKPVTMPIYGIKSGGSAFLAVADQGAEYGAIYAAQAGVYSKYAWATIEQEYRMQYFQPTSVDQKTGFNTYSKVRFGEDRAVRYYVLPKTESDYSGMAARYRQYLTEEQNMKRLQTAGSPLPLFLDIVGGDSQKGFLQNKFITGTTTVEAQSILDRLHSQGIPFIVATYQGWQTGGVSRFGFGTQVDKHLGGNTGMKSLAEYAKSKGDTLLLETNYTLNTDGGDFNPKREAMQDQAGGILKFNRREANDQIALVSPAVSLDRIKSRIDSFKALGVDGLALAGTGSSLDSNYNRKYAANRSEAAKLQQEFIDTVKSEFSTVSTIGGNAYALQKTNAVRSISGDYSYDLFLDEPVPFAQMVLHGLVPYTMNWGNARDEYQKDFLRSIEYGAAPAFGVMQAKTEEMKRAYSVWQYSLNFDEWEPSILQEYKRYSEALGDVQDQFIMSNRTVAPNVKETVYANGKKIIVNYNNTQVTVAGRQIPANDFIVVKGGEGS</sequence>
<protein>
    <submittedName>
        <fullName evidence="2">Uncharacterized protein</fullName>
    </submittedName>
</protein>
<dbReference type="RefSeq" id="WP_183578889.1">
    <property type="nucleotide sequence ID" value="NZ_JACHXJ010000001.1"/>
</dbReference>
<dbReference type="Proteomes" id="UP000517523">
    <property type="component" value="Unassembled WGS sequence"/>
</dbReference>
<feature type="transmembrane region" description="Helical" evidence="1">
    <location>
        <begin position="16"/>
        <end position="34"/>
    </location>
</feature>
<organism evidence="2 3">
    <name type="scientific">Paenibacillus rhizosphaerae</name>
    <dbReference type="NCBI Taxonomy" id="297318"/>
    <lineage>
        <taxon>Bacteria</taxon>
        <taxon>Bacillati</taxon>
        <taxon>Bacillota</taxon>
        <taxon>Bacilli</taxon>
        <taxon>Bacillales</taxon>
        <taxon>Paenibacillaceae</taxon>
        <taxon>Paenibacillus</taxon>
    </lineage>
</organism>
<keyword evidence="1" id="KW-0812">Transmembrane</keyword>
<reference evidence="2 3" key="1">
    <citation type="submission" date="2020-08" db="EMBL/GenBank/DDBJ databases">
        <title>Genomic Encyclopedia of Type Strains, Phase III (KMG-III): the genomes of soil and plant-associated and newly described type strains.</title>
        <authorList>
            <person name="Whitman W."/>
        </authorList>
    </citation>
    <scope>NUCLEOTIDE SEQUENCE [LARGE SCALE GENOMIC DNA]</scope>
    <source>
        <strain evidence="2 3">CECT 5831</strain>
    </source>
</reference>
<keyword evidence="1" id="KW-1133">Transmembrane helix</keyword>
<dbReference type="InterPro" id="IPR043751">
    <property type="entry name" value="DUF5696"/>
</dbReference>
<dbReference type="EMBL" id="JACHXJ010000001">
    <property type="protein sequence ID" value="MBB3126167.1"/>
    <property type="molecule type" value="Genomic_DNA"/>
</dbReference>
<dbReference type="Pfam" id="PF18952">
    <property type="entry name" value="DUF5696"/>
    <property type="match status" value="1"/>
</dbReference>
<name>A0A839TN11_9BACL</name>
<evidence type="ECO:0000313" key="3">
    <source>
        <dbReference type="Proteomes" id="UP000517523"/>
    </source>
</evidence>
<keyword evidence="1" id="KW-0472">Membrane</keyword>
<accession>A0A839TN11</accession>
<proteinExistence type="predicted"/>
<dbReference type="AlphaFoldDB" id="A0A839TN11"/>
<gene>
    <name evidence="2" type="ORF">FHS19_000821</name>
</gene>
<evidence type="ECO:0000256" key="1">
    <source>
        <dbReference type="SAM" id="Phobius"/>
    </source>
</evidence>